<dbReference type="PRINTS" id="PR00773">
    <property type="entry name" value="GRPEPROTEIN"/>
</dbReference>
<name>A0ABN2EQ19_9ACTN</name>
<gene>
    <name evidence="4" type="ORF">GCM10009742_75210</name>
</gene>
<keyword evidence="1" id="KW-0143">Chaperone</keyword>
<feature type="region of interest" description="Disordered" evidence="3">
    <location>
        <begin position="151"/>
        <end position="180"/>
    </location>
</feature>
<comment type="caution">
    <text evidence="4">The sequence shown here is derived from an EMBL/GenBank/DDBJ whole genome shotgun (WGS) entry which is preliminary data.</text>
</comment>
<dbReference type="Gene3D" id="2.30.22.10">
    <property type="entry name" value="Head domain of nucleotide exchange factor GrpE"/>
    <property type="match status" value="1"/>
</dbReference>
<evidence type="ECO:0000313" key="4">
    <source>
        <dbReference type="EMBL" id="GAA1612955.1"/>
    </source>
</evidence>
<feature type="compositionally biased region" description="Basic and acidic residues" evidence="3">
    <location>
        <begin position="156"/>
        <end position="166"/>
    </location>
</feature>
<dbReference type="InterPro" id="IPR009012">
    <property type="entry name" value="GrpE_head"/>
</dbReference>
<accession>A0ABN2EQ19</accession>
<dbReference type="Proteomes" id="UP001500190">
    <property type="component" value="Unassembled WGS sequence"/>
</dbReference>
<protein>
    <recommendedName>
        <fullName evidence="6">HSP-70 cofactor</fullName>
    </recommendedName>
</protein>
<organism evidence="4 5">
    <name type="scientific">Kribbella karoonensis</name>
    <dbReference type="NCBI Taxonomy" id="324851"/>
    <lineage>
        <taxon>Bacteria</taxon>
        <taxon>Bacillati</taxon>
        <taxon>Actinomycetota</taxon>
        <taxon>Actinomycetes</taxon>
        <taxon>Propionibacteriales</taxon>
        <taxon>Kribbellaceae</taxon>
        <taxon>Kribbella</taxon>
    </lineage>
</organism>
<dbReference type="Pfam" id="PF01025">
    <property type="entry name" value="GrpE"/>
    <property type="match status" value="1"/>
</dbReference>
<evidence type="ECO:0000256" key="1">
    <source>
        <dbReference type="ARBA" id="ARBA00023186"/>
    </source>
</evidence>
<proteinExistence type="inferred from homology"/>
<comment type="similarity">
    <text evidence="2">Belongs to the GrpE family.</text>
</comment>
<keyword evidence="5" id="KW-1185">Reference proteome</keyword>
<sequence>MLEPSLAEVLEELSGLRDLFRRRLLEDATKSRLVDELHDQLAAARGGLGEQLLSPVFRELLLLVDRIRSLVPRTGDLQLESIVDELLEILRREGVRPVCDVAAFDPRLHEAVRTEPANGRPDGTILTVLRPGYFLGTQLLRPSQVVVTSTRAESAAPEKKHVREVTDVDDEVDGRCGQVK</sequence>
<dbReference type="PANTHER" id="PTHR21237">
    <property type="entry name" value="GRPE PROTEIN"/>
    <property type="match status" value="1"/>
</dbReference>
<evidence type="ECO:0000256" key="3">
    <source>
        <dbReference type="SAM" id="MobiDB-lite"/>
    </source>
</evidence>
<reference evidence="4 5" key="1">
    <citation type="journal article" date="2019" name="Int. J. Syst. Evol. Microbiol.">
        <title>The Global Catalogue of Microorganisms (GCM) 10K type strain sequencing project: providing services to taxonomists for standard genome sequencing and annotation.</title>
        <authorList>
            <consortium name="The Broad Institute Genomics Platform"/>
            <consortium name="The Broad Institute Genome Sequencing Center for Infectious Disease"/>
            <person name="Wu L."/>
            <person name="Ma J."/>
        </authorList>
    </citation>
    <scope>NUCLEOTIDE SEQUENCE [LARGE SCALE GENOMIC DNA]</scope>
    <source>
        <strain evidence="4 5">JCM 14304</strain>
    </source>
</reference>
<evidence type="ECO:0000256" key="2">
    <source>
        <dbReference type="RuleBase" id="RU004478"/>
    </source>
</evidence>
<dbReference type="InterPro" id="IPR000740">
    <property type="entry name" value="GrpE"/>
</dbReference>
<evidence type="ECO:0008006" key="6">
    <source>
        <dbReference type="Google" id="ProtNLM"/>
    </source>
</evidence>
<dbReference type="EMBL" id="BAAAND010000012">
    <property type="protein sequence ID" value="GAA1612955.1"/>
    <property type="molecule type" value="Genomic_DNA"/>
</dbReference>
<dbReference type="RefSeq" id="WP_344200641.1">
    <property type="nucleotide sequence ID" value="NZ_BAAAND010000012.1"/>
</dbReference>
<dbReference type="PANTHER" id="PTHR21237:SF23">
    <property type="entry name" value="GRPE PROTEIN HOMOLOG, MITOCHONDRIAL"/>
    <property type="match status" value="1"/>
</dbReference>
<dbReference type="SUPFAM" id="SSF51064">
    <property type="entry name" value="Head domain of nucleotide exchange factor GrpE"/>
    <property type="match status" value="1"/>
</dbReference>
<evidence type="ECO:0000313" key="5">
    <source>
        <dbReference type="Proteomes" id="UP001500190"/>
    </source>
</evidence>